<keyword evidence="4" id="KW-1185">Reference proteome</keyword>
<dbReference type="AlphaFoldDB" id="A0AAD7JYB8"/>
<proteinExistence type="predicted"/>
<comment type="caution">
    <text evidence="3">The sequence shown here is derived from an EMBL/GenBank/DDBJ whole genome shotgun (WGS) entry which is preliminary data.</text>
</comment>
<evidence type="ECO:0000256" key="1">
    <source>
        <dbReference type="PROSITE-ProRule" id="PRU00325"/>
    </source>
</evidence>
<keyword evidence="1" id="KW-0479">Metal-binding</keyword>
<evidence type="ECO:0000313" key="4">
    <source>
        <dbReference type="Proteomes" id="UP001215280"/>
    </source>
</evidence>
<reference evidence="3" key="1">
    <citation type="submission" date="2023-03" db="EMBL/GenBank/DDBJ databases">
        <title>Massive genome expansion in bonnet fungi (Mycena s.s.) driven by repeated elements and novel gene families across ecological guilds.</title>
        <authorList>
            <consortium name="Lawrence Berkeley National Laboratory"/>
            <person name="Harder C.B."/>
            <person name="Miyauchi S."/>
            <person name="Viragh M."/>
            <person name="Kuo A."/>
            <person name="Thoen E."/>
            <person name="Andreopoulos B."/>
            <person name="Lu D."/>
            <person name="Skrede I."/>
            <person name="Drula E."/>
            <person name="Henrissat B."/>
            <person name="Morin E."/>
            <person name="Kohler A."/>
            <person name="Barry K."/>
            <person name="LaButti K."/>
            <person name="Morin E."/>
            <person name="Salamov A."/>
            <person name="Lipzen A."/>
            <person name="Mereny Z."/>
            <person name="Hegedus B."/>
            <person name="Baldrian P."/>
            <person name="Stursova M."/>
            <person name="Weitz H."/>
            <person name="Taylor A."/>
            <person name="Grigoriev I.V."/>
            <person name="Nagy L.G."/>
            <person name="Martin F."/>
            <person name="Kauserud H."/>
        </authorList>
    </citation>
    <scope>NUCLEOTIDE SEQUENCE</scope>
    <source>
        <strain evidence="3">CBHHK188m</strain>
    </source>
</reference>
<name>A0AAD7JYB8_9AGAR</name>
<dbReference type="PROSITE" id="PS50966">
    <property type="entry name" value="ZF_SWIM"/>
    <property type="match status" value="1"/>
</dbReference>
<dbReference type="Pfam" id="PF04434">
    <property type="entry name" value="SWIM"/>
    <property type="match status" value="1"/>
</dbReference>
<evidence type="ECO:0000313" key="3">
    <source>
        <dbReference type="EMBL" id="KAJ7774277.1"/>
    </source>
</evidence>
<keyword evidence="1" id="KW-0862">Zinc</keyword>
<dbReference type="EMBL" id="JARJLG010000016">
    <property type="protein sequence ID" value="KAJ7774277.1"/>
    <property type="molecule type" value="Genomic_DNA"/>
</dbReference>
<dbReference type="Proteomes" id="UP001215280">
    <property type="component" value="Unassembled WGS sequence"/>
</dbReference>
<protein>
    <recommendedName>
        <fullName evidence="2">SWIM-type domain-containing protein</fullName>
    </recommendedName>
</protein>
<sequence>MFALWDRVAALWWDVPEPTSASGDIGINVVENAPASAVGVHPTTAPAAKGGIKLAIPPPTPICWWGLDSKRDTEAKGLVDKKSFHDIRCSGGDFWRATCAGRRYDLYLHRQGYASCSCPDFEHRSGEKGACKHLRALRMIIESLGGRSGHPIVSSFYYPGTSEAAHACSIPSGQEMDSEVVATVDITANTPFLVTKLPHGTYSFPERLPEFASCSHRIDEVQWYYYLYFDSNHN</sequence>
<keyword evidence="1" id="KW-0863">Zinc-finger</keyword>
<dbReference type="InterPro" id="IPR007527">
    <property type="entry name" value="Znf_SWIM"/>
</dbReference>
<dbReference type="GO" id="GO:0008270">
    <property type="term" value="F:zinc ion binding"/>
    <property type="evidence" value="ECO:0007669"/>
    <property type="project" value="UniProtKB-KW"/>
</dbReference>
<gene>
    <name evidence="3" type="ORF">DFH07DRAFT_124312</name>
</gene>
<accession>A0AAD7JYB8</accession>
<feature type="domain" description="SWIM-type" evidence="2">
    <location>
        <begin position="104"/>
        <end position="142"/>
    </location>
</feature>
<evidence type="ECO:0000259" key="2">
    <source>
        <dbReference type="PROSITE" id="PS50966"/>
    </source>
</evidence>
<organism evidence="3 4">
    <name type="scientific">Mycena maculata</name>
    <dbReference type="NCBI Taxonomy" id="230809"/>
    <lineage>
        <taxon>Eukaryota</taxon>
        <taxon>Fungi</taxon>
        <taxon>Dikarya</taxon>
        <taxon>Basidiomycota</taxon>
        <taxon>Agaricomycotina</taxon>
        <taxon>Agaricomycetes</taxon>
        <taxon>Agaricomycetidae</taxon>
        <taxon>Agaricales</taxon>
        <taxon>Marasmiineae</taxon>
        <taxon>Mycenaceae</taxon>
        <taxon>Mycena</taxon>
    </lineage>
</organism>